<sequence>MRTEFLTSLIPVIRQLFDREIQFFFLDEIQNIPDWSKWLRRVYDSGR</sequence>
<organism evidence="2">
    <name type="scientific">candidate division WOR-3 bacterium</name>
    <dbReference type="NCBI Taxonomy" id="2052148"/>
    <lineage>
        <taxon>Bacteria</taxon>
        <taxon>Bacteria division WOR-3</taxon>
    </lineage>
</organism>
<dbReference type="AlphaFoldDB" id="A0A7V1EHB1"/>
<dbReference type="Pfam" id="PF13173">
    <property type="entry name" value="AAA_14"/>
    <property type="match status" value="1"/>
</dbReference>
<name>A0A7V1EHB1_UNCW3</name>
<reference evidence="2" key="1">
    <citation type="journal article" date="2020" name="mSystems">
        <title>Genome- and Community-Level Interaction Insights into Carbon Utilization and Element Cycling Functions of Hydrothermarchaeota in Hydrothermal Sediment.</title>
        <authorList>
            <person name="Zhou Z."/>
            <person name="Liu Y."/>
            <person name="Xu W."/>
            <person name="Pan J."/>
            <person name="Luo Z.H."/>
            <person name="Li M."/>
        </authorList>
    </citation>
    <scope>NUCLEOTIDE SEQUENCE [LARGE SCALE GENOMIC DNA]</scope>
    <source>
        <strain evidence="2">SpSt-258</strain>
    </source>
</reference>
<evidence type="ECO:0000313" key="2">
    <source>
        <dbReference type="EMBL" id="HDY58380.1"/>
    </source>
</evidence>
<protein>
    <recommendedName>
        <fullName evidence="1">AAA domain-containing protein</fullName>
    </recommendedName>
</protein>
<dbReference type="InterPro" id="IPR041682">
    <property type="entry name" value="AAA_14"/>
</dbReference>
<gene>
    <name evidence="2" type="ORF">ENP86_02335</name>
</gene>
<proteinExistence type="predicted"/>
<dbReference type="EMBL" id="DSKY01000007">
    <property type="protein sequence ID" value="HDY58380.1"/>
    <property type="molecule type" value="Genomic_DNA"/>
</dbReference>
<evidence type="ECO:0000259" key="1">
    <source>
        <dbReference type="Pfam" id="PF13173"/>
    </source>
</evidence>
<comment type="caution">
    <text evidence="2">The sequence shown here is derived from an EMBL/GenBank/DDBJ whole genome shotgun (WGS) entry which is preliminary data.</text>
</comment>
<accession>A0A7V1EHB1</accession>
<feature type="domain" description="AAA" evidence="1">
    <location>
        <begin position="11"/>
        <end position="46"/>
    </location>
</feature>